<evidence type="ECO:0000313" key="2">
    <source>
        <dbReference type="Proteomes" id="UP000805193"/>
    </source>
</evidence>
<evidence type="ECO:0000313" key="1">
    <source>
        <dbReference type="EMBL" id="KAG0427522.1"/>
    </source>
</evidence>
<gene>
    <name evidence="1" type="ORF">HPB47_025423</name>
</gene>
<dbReference type="EMBL" id="JABSTQ010009618">
    <property type="protein sequence ID" value="KAG0427522.1"/>
    <property type="molecule type" value="Genomic_DNA"/>
</dbReference>
<proteinExistence type="predicted"/>
<reference evidence="1 2" key="1">
    <citation type="journal article" date="2020" name="Cell">
        <title>Large-Scale Comparative Analyses of Tick Genomes Elucidate Their Genetic Diversity and Vector Capacities.</title>
        <authorList>
            <consortium name="Tick Genome and Microbiome Consortium (TIGMIC)"/>
            <person name="Jia N."/>
            <person name="Wang J."/>
            <person name="Shi W."/>
            <person name="Du L."/>
            <person name="Sun Y."/>
            <person name="Zhan W."/>
            <person name="Jiang J.F."/>
            <person name="Wang Q."/>
            <person name="Zhang B."/>
            <person name="Ji P."/>
            <person name="Bell-Sakyi L."/>
            <person name="Cui X.M."/>
            <person name="Yuan T.T."/>
            <person name="Jiang B.G."/>
            <person name="Yang W.F."/>
            <person name="Lam T.T."/>
            <person name="Chang Q.C."/>
            <person name="Ding S.J."/>
            <person name="Wang X.J."/>
            <person name="Zhu J.G."/>
            <person name="Ruan X.D."/>
            <person name="Zhao L."/>
            <person name="Wei J.T."/>
            <person name="Ye R.Z."/>
            <person name="Que T.C."/>
            <person name="Du C.H."/>
            <person name="Zhou Y.H."/>
            <person name="Cheng J.X."/>
            <person name="Dai P.F."/>
            <person name="Guo W.B."/>
            <person name="Han X.H."/>
            <person name="Huang E.J."/>
            <person name="Li L.F."/>
            <person name="Wei W."/>
            <person name="Gao Y.C."/>
            <person name="Liu J.Z."/>
            <person name="Shao H.Z."/>
            <person name="Wang X."/>
            <person name="Wang C.C."/>
            <person name="Yang T.C."/>
            <person name="Huo Q.B."/>
            <person name="Li W."/>
            <person name="Chen H.Y."/>
            <person name="Chen S.E."/>
            <person name="Zhou L.G."/>
            <person name="Ni X.B."/>
            <person name="Tian J.H."/>
            <person name="Sheng Y."/>
            <person name="Liu T."/>
            <person name="Pan Y.S."/>
            <person name="Xia L.Y."/>
            <person name="Li J."/>
            <person name="Zhao F."/>
            <person name="Cao W.C."/>
        </authorList>
    </citation>
    <scope>NUCLEOTIDE SEQUENCE [LARGE SCALE GENOMIC DNA]</scope>
    <source>
        <strain evidence="1">Iper-2018</strain>
    </source>
</reference>
<keyword evidence="2" id="KW-1185">Reference proteome</keyword>
<comment type="caution">
    <text evidence="1">The sequence shown here is derived from an EMBL/GenBank/DDBJ whole genome shotgun (WGS) entry which is preliminary data.</text>
</comment>
<accession>A0AC60Q3W9</accession>
<sequence length="133" mass="14799">MPAAPPSLPELPTMMLLLAGRRRRSAPLRRRGAPTSPPSAARRLKYGRARSSDVSVGTGRRRCRRSAGDAGSVTTTALTPRQKKQDEKLAAVRPAEQPSRGPEKRARSFVYFWEESVWRRDEISRFLGAGSLR</sequence>
<organism evidence="1 2">
    <name type="scientific">Ixodes persulcatus</name>
    <name type="common">Taiga tick</name>
    <dbReference type="NCBI Taxonomy" id="34615"/>
    <lineage>
        <taxon>Eukaryota</taxon>
        <taxon>Metazoa</taxon>
        <taxon>Ecdysozoa</taxon>
        <taxon>Arthropoda</taxon>
        <taxon>Chelicerata</taxon>
        <taxon>Arachnida</taxon>
        <taxon>Acari</taxon>
        <taxon>Parasitiformes</taxon>
        <taxon>Ixodida</taxon>
        <taxon>Ixodoidea</taxon>
        <taxon>Ixodidae</taxon>
        <taxon>Ixodinae</taxon>
        <taxon>Ixodes</taxon>
    </lineage>
</organism>
<protein>
    <submittedName>
        <fullName evidence="1">Uncharacterized protein</fullName>
    </submittedName>
</protein>
<name>A0AC60Q3W9_IXOPE</name>
<dbReference type="Proteomes" id="UP000805193">
    <property type="component" value="Unassembled WGS sequence"/>
</dbReference>